<evidence type="ECO:0000256" key="4">
    <source>
        <dbReference type="ARBA" id="ARBA00023014"/>
    </source>
</evidence>
<feature type="region of interest" description="Disordered" evidence="5">
    <location>
        <begin position="127"/>
        <end position="154"/>
    </location>
</feature>
<reference evidence="7" key="3">
    <citation type="submission" date="2025-09" db="UniProtKB">
        <authorList>
            <consortium name="Ensembl"/>
        </authorList>
    </citation>
    <scope>IDENTIFICATION</scope>
</reference>
<dbReference type="InterPro" id="IPR017941">
    <property type="entry name" value="Rieske_2Fe-2S"/>
</dbReference>
<dbReference type="GeneTree" id="ENSGT00390000010830"/>
<reference evidence="8" key="1">
    <citation type="submission" date="2018-06" db="EMBL/GenBank/DDBJ databases">
        <title>Genome assembly of Danube salmon.</title>
        <authorList>
            <person name="Macqueen D.J."/>
            <person name="Gundappa M.K."/>
        </authorList>
    </citation>
    <scope>NUCLEOTIDE SEQUENCE [LARGE SCALE GENOMIC DNA]</scope>
</reference>
<sequence>MTAHSSKTVLSLDSEAVLSLKDGINFKKSPDDAKCYIIYKENGELKACKNQCKHQGGLFIKDIEDLDGRTVRCTKHFWKLNVSTMQYVNPPDSFTQDELVPSSSCPFLWASESDMRNTVRCDDGRRWSSARGGDRLGPLVGRPPGSTGTAGGRGDCEYIASHTTHPRLDRSEAFPSGQNWLQLHYDVM</sequence>
<keyword evidence="3" id="KW-0408">Iron</keyword>
<dbReference type="Pfam" id="PF00355">
    <property type="entry name" value="Rieske"/>
    <property type="match status" value="1"/>
</dbReference>
<protein>
    <recommendedName>
        <fullName evidence="6">Rieske domain-containing protein</fullName>
    </recommendedName>
</protein>
<dbReference type="InterPro" id="IPR036922">
    <property type="entry name" value="Rieske_2Fe-2S_sf"/>
</dbReference>
<dbReference type="GO" id="GO:0046381">
    <property type="term" value="P:CMP-N-acetylneuraminate metabolic process"/>
    <property type="evidence" value="ECO:0007669"/>
    <property type="project" value="TreeGrafter"/>
</dbReference>
<dbReference type="PROSITE" id="PS51296">
    <property type="entry name" value="RIESKE"/>
    <property type="match status" value="1"/>
</dbReference>
<dbReference type="PANTHER" id="PTHR46522:SF1">
    <property type="entry name" value="INACTIVE CYTIDINE MONOPHOSPHATE-N-ACETYLNEURAMINIC ACID HYDROXYLASE"/>
    <property type="match status" value="1"/>
</dbReference>
<dbReference type="Proteomes" id="UP000314982">
    <property type="component" value="Unassembled WGS sequence"/>
</dbReference>
<evidence type="ECO:0000313" key="8">
    <source>
        <dbReference type="Proteomes" id="UP000314982"/>
    </source>
</evidence>
<proteinExistence type="predicted"/>
<dbReference type="GO" id="GO:0046872">
    <property type="term" value="F:metal ion binding"/>
    <property type="evidence" value="ECO:0007669"/>
    <property type="project" value="UniProtKB-KW"/>
</dbReference>
<dbReference type="Ensembl" id="ENSHHUT00000068217.1">
    <property type="protein sequence ID" value="ENSHHUP00000065985.1"/>
    <property type="gene ID" value="ENSHHUG00000038932.1"/>
</dbReference>
<evidence type="ECO:0000256" key="2">
    <source>
        <dbReference type="ARBA" id="ARBA00022723"/>
    </source>
</evidence>
<organism evidence="7 8">
    <name type="scientific">Hucho hucho</name>
    <name type="common">huchen</name>
    <dbReference type="NCBI Taxonomy" id="62062"/>
    <lineage>
        <taxon>Eukaryota</taxon>
        <taxon>Metazoa</taxon>
        <taxon>Chordata</taxon>
        <taxon>Craniata</taxon>
        <taxon>Vertebrata</taxon>
        <taxon>Euteleostomi</taxon>
        <taxon>Actinopterygii</taxon>
        <taxon>Neopterygii</taxon>
        <taxon>Teleostei</taxon>
        <taxon>Protacanthopterygii</taxon>
        <taxon>Salmoniformes</taxon>
        <taxon>Salmonidae</taxon>
        <taxon>Salmoninae</taxon>
        <taxon>Hucho</taxon>
    </lineage>
</organism>
<keyword evidence="8" id="KW-1185">Reference proteome</keyword>
<dbReference type="SUPFAM" id="SSF50022">
    <property type="entry name" value="ISP domain"/>
    <property type="match status" value="1"/>
</dbReference>
<reference evidence="7" key="2">
    <citation type="submission" date="2025-08" db="UniProtKB">
        <authorList>
            <consortium name="Ensembl"/>
        </authorList>
    </citation>
    <scope>IDENTIFICATION</scope>
</reference>
<accession>A0A4W5PWL3</accession>
<dbReference type="STRING" id="62062.ENSHHUP00000065985"/>
<dbReference type="InterPro" id="IPR027033">
    <property type="entry name" value="Cnh"/>
</dbReference>
<name>A0A4W5PWL3_9TELE</name>
<dbReference type="AlphaFoldDB" id="A0A4W5PWL3"/>
<feature type="domain" description="Rieske" evidence="6">
    <location>
        <begin position="12"/>
        <end position="110"/>
    </location>
</feature>
<dbReference type="PANTHER" id="PTHR46522">
    <property type="entry name" value="CYTIDINE MONOPHOSPHATE-N-ACETYLNEURAMINIC ACID HYDROXYLASE"/>
    <property type="match status" value="1"/>
</dbReference>
<evidence type="ECO:0000256" key="1">
    <source>
        <dbReference type="ARBA" id="ARBA00022714"/>
    </source>
</evidence>
<dbReference type="Gene3D" id="2.102.10.10">
    <property type="entry name" value="Rieske [2Fe-2S] iron-sulphur domain"/>
    <property type="match status" value="1"/>
</dbReference>
<keyword evidence="2" id="KW-0479">Metal-binding</keyword>
<keyword evidence="1" id="KW-0001">2Fe-2S</keyword>
<dbReference type="GO" id="GO:0051537">
    <property type="term" value="F:2 iron, 2 sulfur cluster binding"/>
    <property type="evidence" value="ECO:0007669"/>
    <property type="project" value="UniProtKB-KW"/>
</dbReference>
<dbReference type="GO" id="GO:0030338">
    <property type="term" value="F:CMP-N-acetylneuraminate monooxygenase activity"/>
    <property type="evidence" value="ECO:0007669"/>
    <property type="project" value="TreeGrafter"/>
</dbReference>
<keyword evidence="4" id="KW-0411">Iron-sulfur</keyword>
<evidence type="ECO:0000256" key="5">
    <source>
        <dbReference type="SAM" id="MobiDB-lite"/>
    </source>
</evidence>
<evidence type="ECO:0000256" key="3">
    <source>
        <dbReference type="ARBA" id="ARBA00023004"/>
    </source>
</evidence>
<dbReference type="GO" id="GO:0005737">
    <property type="term" value="C:cytoplasm"/>
    <property type="evidence" value="ECO:0007669"/>
    <property type="project" value="TreeGrafter"/>
</dbReference>
<evidence type="ECO:0000313" key="7">
    <source>
        <dbReference type="Ensembl" id="ENSHHUP00000065985.1"/>
    </source>
</evidence>
<evidence type="ECO:0000259" key="6">
    <source>
        <dbReference type="PROSITE" id="PS51296"/>
    </source>
</evidence>